<sequence>MTQLNIFCRLYQPSSRRPVAFSPSADMGLTDIEMAHAYEFEDPYFDDDRAYDMEYE</sequence>
<dbReference type="OrthoDB" id="6270329at2759"/>
<protein>
    <submittedName>
        <fullName evidence="1">Uncharacterized protein</fullName>
    </submittedName>
</protein>
<accession>A0A0L8G5J6</accession>
<dbReference type="STRING" id="37653.A0A0L8G5J6"/>
<name>A0A0L8G5J6_OCTBM</name>
<proteinExistence type="predicted"/>
<gene>
    <name evidence="1" type="ORF">OCBIM_22039965mg</name>
</gene>
<dbReference type="AlphaFoldDB" id="A0A0L8G5J6"/>
<organism evidence="1">
    <name type="scientific">Octopus bimaculoides</name>
    <name type="common">California two-spotted octopus</name>
    <dbReference type="NCBI Taxonomy" id="37653"/>
    <lineage>
        <taxon>Eukaryota</taxon>
        <taxon>Metazoa</taxon>
        <taxon>Spiralia</taxon>
        <taxon>Lophotrochozoa</taxon>
        <taxon>Mollusca</taxon>
        <taxon>Cephalopoda</taxon>
        <taxon>Coleoidea</taxon>
        <taxon>Octopodiformes</taxon>
        <taxon>Octopoda</taxon>
        <taxon>Incirrata</taxon>
        <taxon>Octopodidae</taxon>
        <taxon>Octopus</taxon>
    </lineage>
</organism>
<dbReference type="EMBL" id="KQ423813">
    <property type="protein sequence ID" value="KOF72138.1"/>
    <property type="molecule type" value="Genomic_DNA"/>
</dbReference>
<reference evidence="1" key="1">
    <citation type="submission" date="2015-07" db="EMBL/GenBank/DDBJ databases">
        <title>MeaNS - Measles Nucleotide Surveillance Program.</title>
        <authorList>
            <person name="Tran T."/>
            <person name="Druce J."/>
        </authorList>
    </citation>
    <scope>NUCLEOTIDE SEQUENCE</scope>
    <source>
        <strain evidence="1">UCB-OBI-ISO-001</strain>
        <tissue evidence="1">Gonad</tissue>
    </source>
</reference>
<evidence type="ECO:0000313" key="1">
    <source>
        <dbReference type="EMBL" id="KOF72138.1"/>
    </source>
</evidence>